<organism evidence="4 5">
    <name type="scientific">Galendromus occidentalis</name>
    <name type="common">western predatory mite</name>
    <dbReference type="NCBI Taxonomy" id="34638"/>
    <lineage>
        <taxon>Eukaryota</taxon>
        <taxon>Metazoa</taxon>
        <taxon>Ecdysozoa</taxon>
        <taxon>Arthropoda</taxon>
        <taxon>Chelicerata</taxon>
        <taxon>Arachnida</taxon>
        <taxon>Acari</taxon>
        <taxon>Parasitiformes</taxon>
        <taxon>Mesostigmata</taxon>
        <taxon>Gamasina</taxon>
        <taxon>Phytoseioidea</taxon>
        <taxon>Phytoseiidae</taxon>
        <taxon>Typhlodrominae</taxon>
        <taxon>Galendromus</taxon>
    </lineage>
</organism>
<proteinExistence type="inferred from homology"/>
<keyword evidence="4" id="KW-1185">Reference proteome</keyword>
<dbReference type="InterPro" id="IPR016024">
    <property type="entry name" value="ARM-type_fold"/>
</dbReference>
<accession>A0AAJ7SES4</accession>
<dbReference type="InterPro" id="IPR011989">
    <property type="entry name" value="ARM-like"/>
</dbReference>
<dbReference type="InterPro" id="IPR052464">
    <property type="entry name" value="Synovial_Prolif_Regulator"/>
</dbReference>
<dbReference type="KEGG" id="goe:100904392"/>
<dbReference type="Proteomes" id="UP000694867">
    <property type="component" value="Unplaced"/>
</dbReference>
<evidence type="ECO:0000313" key="4">
    <source>
        <dbReference type="Proteomes" id="UP000694867"/>
    </source>
</evidence>
<evidence type="ECO:0000256" key="1">
    <source>
        <dbReference type="ARBA" id="ARBA00004123"/>
    </source>
</evidence>
<comment type="similarity">
    <text evidence="3">Belongs to the SAAL1 family.</text>
</comment>
<dbReference type="GO" id="GO:0005634">
    <property type="term" value="C:nucleus"/>
    <property type="evidence" value="ECO:0007669"/>
    <property type="project" value="UniProtKB-SubCell"/>
</dbReference>
<dbReference type="Gene3D" id="1.25.10.10">
    <property type="entry name" value="Leucine-rich Repeat Variant"/>
    <property type="match status" value="1"/>
</dbReference>
<evidence type="ECO:0000256" key="2">
    <source>
        <dbReference type="ARBA" id="ARBA00023242"/>
    </source>
</evidence>
<evidence type="ECO:0000313" key="5">
    <source>
        <dbReference type="RefSeq" id="XP_028967294.1"/>
    </source>
</evidence>
<comment type="subcellular location">
    <subcellularLocation>
        <location evidence="1">Nucleus</location>
    </subcellularLocation>
</comment>
<sequence length="354" mass="39750">MDEDDRRNPSPPPGLEEFASETTIGDTTFSKSWLFQILMDTIKEGPQPRRDEDGDAEMVNLSEDIEERLCILWDISANQEVSAFLLEFDTPTLFVGLISPTKSPRLVEILVGILGNMCTFEEICEPVSKTDCLVRVCLWLLGSTDVPTLLQLCRLLQTCLAHRSASAIWIDSIRDNLAPTVDHLQHILCNSMNGDLLSSTLRLVHRIVDTHSSVKLATANLEFVRALTSAAMQFLSRNDVLRSYWHILYTLECETQFAPLLDLCVDDFVCLLKAFLASLPDDSTRAERYQLLCLPYSFLASLTDKGRHLLLDDSAVSECTFQLLHEMREPLPEDDSLRDTLEGALSALTRGVAR</sequence>
<dbReference type="PANTHER" id="PTHR23424:SF23">
    <property type="entry name" value="PROTEIN SAAL1"/>
    <property type="match status" value="1"/>
</dbReference>
<gene>
    <name evidence="5" type="primary">LOC100904392</name>
</gene>
<dbReference type="RefSeq" id="XP_028967294.1">
    <property type="nucleotide sequence ID" value="XM_029111461.1"/>
</dbReference>
<dbReference type="PANTHER" id="PTHR23424">
    <property type="entry name" value="SERUM AMYLOID A"/>
    <property type="match status" value="1"/>
</dbReference>
<evidence type="ECO:0000256" key="3">
    <source>
        <dbReference type="ARBA" id="ARBA00038401"/>
    </source>
</evidence>
<reference evidence="5" key="1">
    <citation type="submission" date="2025-08" db="UniProtKB">
        <authorList>
            <consortium name="RefSeq"/>
        </authorList>
    </citation>
    <scope>IDENTIFICATION</scope>
</reference>
<dbReference type="GeneID" id="100904392"/>
<keyword evidence="2" id="KW-0539">Nucleus</keyword>
<dbReference type="AlphaFoldDB" id="A0AAJ7SES4"/>
<name>A0AAJ7SES4_9ACAR</name>
<protein>
    <submittedName>
        <fullName evidence="5">Protein saal1</fullName>
    </submittedName>
</protein>
<dbReference type="SUPFAM" id="SSF48371">
    <property type="entry name" value="ARM repeat"/>
    <property type="match status" value="1"/>
</dbReference>